<dbReference type="STRING" id="411684.HPDFL43_07032"/>
<evidence type="ECO:0000313" key="2">
    <source>
        <dbReference type="EMBL" id="EDQ32215.1"/>
    </source>
</evidence>
<keyword evidence="3" id="KW-1185">Reference proteome</keyword>
<dbReference type="RefSeq" id="WP_007197190.1">
    <property type="nucleotide sequence ID" value="NZ_CM002917.1"/>
</dbReference>
<reference evidence="2 3" key="1">
    <citation type="submission" date="2007-10" db="EMBL/GenBank/DDBJ databases">
        <authorList>
            <person name="Wagner-Dobler I."/>
            <person name="Ferriera S."/>
            <person name="Johnson J."/>
            <person name="Kravitz S."/>
            <person name="Beeson K."/>
            <person name="Sutton G."/>
            <person name="Rogers Y.-H."/>
            <person name="Friedman R."/>
            <person name="Frazier M."/>
            <person name="Venter J.C."/>
        </authorList>
    </citation>
    <scope>NUCLEOTIDE SEQUENCE [LARGE SCALE GENOMIC DNA]</scope>
    <source>
        <strain evidence="2 3">DFL-43</strain>
    </source>
</reference>
<dbReference type="AlphaFoldDB" id="A9DCV6"/>
<dbReference type="Proteomes" id="UP000004291">
    <property type="component" value="Chromosome"/>
</dbReference>
<feature type="chain" id="PRO_5002736472" description="ATP-binding protein" evidence="1">
    <location>
        <begin position="24"/>
        <end position="272"/>
    </location>
</feature>
<dbReference type="HOGENOM" id="CLU_064490_0_0_5"/>
<reference evidence="2 3" key="2">
    <citation type="submission" date="2012-06" db="EMBL/GenBank/DDBJ databases">
        <authorList>
            <person name="Fiebig A."/>
        </authorList>
    </citation>
    <scope>NUCLEOTIDE SEQUENCE [LARGE SCALE GENOMIC DNA]</scope>
    <source>
        <strain evidence="2 3">DFL-43</strain>
    </source>
</reference>
<keyword evidence="1" id="KW-0732">Signal</keyword>
<evidence type="ECO:0008006" key="4">
    <source>
        <dbReference type="Google" id="ProtNLM"/>
    </source>
</evidence>
<gene>
    <name evidence="2" type="ORF">HPDFL43_07032</name>
</gene>
<proteinExistence type="predicted"/>
<evidence type="ECO:0000313" key="3">
    <source>
        <dbReference type="Proteomes" id="UP000004291"/>
    </source>
</evidence>
<dbReference type="OrthoDB" id="9815514at2"/>
<dbReference type="EMBL" id="ABIA03000002">
    <property type="protein sequence ID" value="EDQ32215.1"/>
    <property type="molecule type" value="Genomic_DNA"/>
</dbReference>
<sequence>MRKLAIVLAALVSTGSLMTVAEAGTAMLATHRAVYDLTLKSASERSGISQMAGRMVYEFNGSACEGYTVSFRFVSEIATGDDTRVTDQQTTTFEDVRDRTFRFVTRSFVNQQLDRETRGAATAGDGQLAITLEQPEKMALDIPDAKLPTEHLIEMIERAKAGERFYESRIYDGSDDGDRAMITTSILGASQAPSAGDTEAKVAGELAGDNFWPVSMSYFEEDAEGDGLPVYSIAFKLYGNGVTRDLTMDYGDFVLEGELTQLDMFEPAPCPE</sequence>
<name>A9DCV6_HOEPD</name>
<dbReference type="Pfam" id="PF08904">
    <property type="entry name" value="EipB_like"/>
    <property type="match status" value="1"/>
</dbReference>
<evidence type="ECO:0000256" key="1">
    <source>
        <dbReference type="SAM" id="SignalP"/>
    </source>
</evidence>
<protein>
    <recommendedName>
        <fullName evidence="4">ATP-binding protein</fullName>
    </recommendedName>
</protein>
<organism evidence="2 3">
    <name type="scientific">Hoeflea phototrophica (strain DSM 17068 / NCIMB 14078 / DFL-43)</name>
    <dbReference type="NCBI Taxonomy" id="411684"/>
    <lineage>
        <taxon>Bacteria</taxon>
        <taxon>Pseudomonadati</taxon>
        <taxon>Pseudomonadota</taxon>
        <taxon>Alphaproteobacteria</taxon>
        <taxon>Hyphomicrobiales</taxon>
        <taxon>Rhizobiaceae</taxon>
        <taxon>Hoeflea</taxon>
    </lineage>
</organism>
<dbReference type="eggNOG" id="ENOG502ZXPR">
    <property type="taxonomic scope" value="Bacteria"/>
</dbReference>
<comment type="caution">
    <text evidence="2">The sequence shown here is derived from an EMBL/GenBank/DDBJ whole genome shotgun (WGS) entry which is preliminary data.</text>
</comment>
<feature type="signal peptide" evidence="1">
    <location>
        <begin position="1"/>
        <end position="23"/>
    </location>
</feature>
<dbReference type="InterPro" id="IPR015000">
    <property type="entry name" value="EipB-like"/>
</dbReference>
<accession>A9DCV6</accession>